<evidence type="ECO:0000259" key="1">
    <source>
        <dbReference type="Pfam" id="PF12867"/>
    </source>
</evidence>
<comment type="caution">
    <text evidence="2">The sequence shown here is derived from an EMBL/GenBank/DDBJ whole genome shotgun (WGS) entry which is preliminary data.</text>
</comment>
<dbReference type="Proteomes" id="UP000318833">
    <property type="component" value="Unassembled WGS sequence"/>
</dbReference>
<dbReference type="RefSeq" id="WP_143917183.1">
    <property type="nucleotide sequence ID" value="NZ_CANMIK010000040.1"/>
</dbReference>
<sequence>MESIFKTWKTSRNLFLEYFDKYSLEQLNKIPEGFSNNLIWNIGHIIVAQQALIYKSSNIQEYISGELFELYKPGTKPTEQTTADEIKELKELLISLIEKTEIDFYNKRFVTFNERMTGTGFHLSSLKDAFEFNNYHEGLHLGFMMNIRKFLS</sequence>
<gene>
    <name evidence="2" type="ORF">FOF46_16245</name>
</gene>
<feature type="domain" description="DinB-like" evidence="1">
    <location>
        <begin position="8"/>
        <end position="144"/>
    </location>
</feature>
<evidence type="ECO:0000313" key="3">
    <source>
        <dbReference type="Proteomes" id="UP000318833"/>
    </source>
</evidence>
<organism evidence="2 3">
    <name type="scientific">Aquimarina algiphila</name>
    <dbReference type="NCBI Taxonomy" id="2047982"/>
    <lineage>
        <taxon>Bacteria</taxon>
        <taxon>Pseudomonadati</taxon>
        <taxon>Bacteroidota</taxon>
        <taxon>Flavobacteriia</taxon>
        <taxon>Flavobacteriales</taxon>
        <taxon>Flavobacteriaceae</taxon>
        <taxon>Aquimarina</taxon>
    </lineage>
</organism>
<dbReference type="OrthoDB" id="4295522at2"/>
<dbReference type="AlphaFoldDB" id="A0A554VI81"/>
<dbReference type="InterPro" id="IPR034660">
    <property type="entry name" value="DinB/YfiT-like"/>
</dbReference>
<reference evidence="2 3" key="1">
    <citation type="submission" date="2019-07" db="EMBL/GenBank/DDBJ databases">
        <title>The draft genome sequence of Aquimarina algiphila M91.</title>
        <authorList>
            <person name="Meng X."/>
        </authorList>
    </citation>
    <scope>NUCLEOTIDE SEQUENCE [LARGE SCALE GENOMIC DNA]</scope>
    <source>
        <strain evidence="2 3">M91</strain>
    </source>
</reference>
<dbReference type="SUPFAM" id="SSF109854">
    <property type="entry name" value="DinB/YfiT-like putative metalloenzymes"/>
    <property type="match status" value="1"/>
</dbReference>
<evidence type="ECO:0000313" key="2">
    <source>
        <dbReference type="EMBL" id="TSE07332.1"/>
    </source>
</evidence>
<dbReference type="EMBL" id="VLNR01000034">
    <property type="protein sequence ID" value="TSE07332.1"/>
    <property type="molecule type" value="Genomic_DNA"/>
</dbReference>
<keyword evidence="3" id="KW-1185">Reference proteome</keyword>
<protein>
    <submittedName>
        <fullName evidence="2">DinB family protein</fullName>
    </submittedName>
</protein>
<accession>A0A554VI81</accession>
<dbReference type="Pfam" id="PF12867">
    <property type="entry name" value="DinB_2"/>
    <property type="match status" value="1"/>
</dbReference>
<dbReference type="Gene3D" id="1.20.120.450">
    <property type="entry name" value="dinb family like domain"/>
    <property type="match status" value="1"/>
</dbReference>
<dbReference type="InterPro" id="IPR024775">
    <property type="entry name" value="DinB-like"/>
</dbReference>
<proteinExistence type="predicted"/>
<name>A0A554VI81_9FLAO</name>